<keyword evidence="2" id="KW-0812">Transmembrane</keyword>
<evidence type="ECO:0000256" key="1">
    <source>
        <dbReference type="SAM" id="MobiDB-lite"/>
    </source>
</evidence>
<dbReference type="AlphaFoldDB" id="A0A2S4KUE5"/>
<dbReference type="STRING" id="94208.A0A2S4KUE5"/>
<protein>
    <submittedName>
        <fullName evidence="3">Uncharacterized protein</fullName>
    </submittedName>
</protein>
<reference evidence="3 4" key="1">
    <citation type="submission" date="2018-01" db="EMBL/GenBank/DDBJ databases">
        <title>Harnessing the power of phylogenomics to disentangle the directionality and signatures of interkingdom host jumping in the parasitic fungal genus Tolypocladium.</title>
        <authorList>
            <person name="Quandt C.A."/>
            <person name="Patterson W."/>
            <person name="Spatafora J.W."/>
        </authorList>
    </citation>
    <scope>NUCLEOTIDE SEQUENCE [LARGE SCALE GENOMIC DNA]</scope>
    <source>
        <strain evidence="3 4">NRBC 100945</strain>
    </source>
</reference>
<feature type="region of interest" description="Disordered" evidence="1">
    <location>
        <begin position="224"/>
        <end position="253"/>
    </location>
</feature>
<gene>
    <name evidence="3" type="ORF">TPAR_05994</name>
</gene>
<feature type="transmembrane region" description="Helical" evidence="2">
    <location>
        <begin position="193"/>
        <end position="217"/>
    </location>
</feature>
<proteinExistence type="predicted"/>
<keyword evidence="4" id="KW-1185">Reference proteome</keyword>
<sequence>MSVSTLSSGARAVPYMGMTNQAIPCSAPILASDFGGCRVPGGVELWSRHGFYSPGVCFVGYSPLCTQTREPSNGWPMQKGETAVRCVPAEYECNGEDKDQRFATSNYDGTILSAPAFEIRWRSEDLKTGAAETARPGDSTTASGDSLPTGTVTISATTTPPDAAGTAKPPASATGRIASSAEAQRPAALGPGAIAAIAVSSSLGALVVALGVAFWAIRRRLRRRRMGSGPPGGPWTWTEGNQGAPVEMEHTPASPSELADNAVRAQLGVFEMAGEPVAVRGTATGTTEVRQGDV</sequence>
<keyword evidence="2" id="KW-1133">Transmembrane helix</keyword>
<feature type="region of interest" description="Disordered" evidence="1">
    <location>
        <begin position="128"/>
        <end position="179"/>
    </location>
</feature>
<evidence type="ECO:0000313" key="3">
    <source>
        <dbReference type="EMBL" id="POR33819.1"/>
    </source>
</evidence>
<organism evidence="3 4">
    <name type="scientific">Tolypocladium paradoxum</name>
    <dbReference type="NCBI Taxonomy" id="94208"/>
    <lineage>
        <taxon>Eukaryota</taxon>
        <taxon>Fungi</taxon>
        <taxon>Dikarya</taxon>
        <taxon>Ascomycota</taxon>
        <taxon>Pezizomycotina</taxon>
        <taxon>Sordariomycetes</taxon>
        <taxon>Hypocreomycetidae</taxon>
        <taxon>Hypocreales</taxon>
        <taxon>Ophiocordycipitaceae</taxon>
        <taxon>Tolypocladium</taxon>
    </lineage>
</organism>
<feature type="compositionally biased region" description="Polar residues" evidence="1">
    <location>
        <begin position="138"/>
        <end position="155"/>
    </location>
</feature>
<dbReference type="OrthoDB" id="4770059at2759"/>
<accession>A0A2S4KUE5</accession>
<evidence type="ECO:0000256" key="2">
    <source>
        <dbReference type="SAM" id="Phobius"/>
    </source>
</evidence>
<feature type="compositionally biased region" description="Low complexity" evidence="1">
    <location>
        <begin position="156"/>
        <end position="171"/>
    </location>
</feature>
<comment type="caution">
    <text evidence="3">The sequence shown here is derived from an EMBL/GenBank/DDBJ whole genome shotgun (WGS) entry which is preliminary data.</text>
</comment>
<name>A0A2S4KUE5_9HYPO</name>
<keyword evidence="2" id="KW-0472">Membrane</keyword>
<evidence type="ECO:0000313" key="4">
    <source>
        <dbReference type="Proteomes" id="UP000237481"/>
    </source>
</evidence>
<dbReference type="EMBL" id="PKSG01000646">
    <property type="protein sequence ID" value="POR33819.1"/>
    <property type="molecule type" value="Genomic_DNA"/>
</dbReference>
<dbReference type="Proteomes" id="UP000237481">
    <property type="component" value="Unassembled WGS sequence"/>
</dbReference>